<keyword evidence="2" id="KW-1185">Reference proteome</keyword>
<gene>
    <name evidence="1" type="ORF">OIU74_022350</name>
</gene>
<comment type="caution">
    <text evidence="1">The sequence shown here is derived from an EMBL/GenBank/DDBJ whole genome shotgun (WGS) entry which is preliminary data.</text>
</comment>
<dbReference type="Proteomes" id="UP001151752">
    <property type="component" value="Chromosome 8"/>
</dbReference>
<dbReference type="AlphaFoldDB" id="A0A9Q1AEY6"/>
<evidence type="ECO:0000313" key="1">
    <source>
        <dbReference type="EMBL" id="KAJ6768672.1"/>
    </source>
</evidence>
<proteinExistence type="predicted"/>
<reference evidence="1" key="1">
    <citation type="submission" date="2022-11" db="EMBL/GenBank/DDBJ databases">
        <authorList>
            <person name="Hyden B.L."/>
            <person name="Feng K."/>
            <person name="Yates T."/>
            <person name="Jawdy S."/>
            <person name="Smart L.B."/>
            <person name="Muchero W."/>
        </authorList>
    </citation>
    <scope>NUCLEOTIDE SEQUENCE</scope>
    <source>
        <tissue evidence="1">Shoot tip</tissue>
    </source>
</reference>
<reference evidence="1" key="2">
    <citation type="journal article" date="2023" name="Int. J. Mol. Sci.">
        <title>De Novo Assembly and Annotation of 11 Diverse Shrub Willow (Salix) Genomes Reveals Novel Gene Organization in Sex-Linked Regions.</title>
        <authorList>
            <person name="Hyden B."/>
            <person name="Feng K."/>
            <person name="Yates T.B."/>
            <person name="Jawdy S."/>
            <person name="Cereghino C."/>
            <person name="Smart L.B."/>
            <person name="Muchero W."/>
        </authorList>
    </citation>
    <scope>NUCLEOTIDE SEQUENCE</scope>
    <source>
        <tissue evidence="1">Shoot tip</tissue>
    </source>
</reference>
<sequence length="97" mass="10687">MNLLHAQPLIPIFQDIAKFLPTGISKPLTSTITILFFSLPTWRSSRYFCSNEVISTFEAAVTGFPSSSRVDGAPLPSNPNTFTLRIFQPLSKANLLS</sequence>
<organism evidence="1 2">
    <name type="scientific">Salix koriyanagi</name>
    <dbReference type="NCBI Taxonomy" id="2511006"/>
    <lineage>
        <taxon>Eukaryota</taxon>
        <taxon>Viridiplantae</taxon>
        <taxon>Streptophyta</taxon>
        <taxon>Embryophyta</taxon>
        <taxon>Tracheophyta</taxon>
        <taxon>Spermatophyta</taxon>
        <taxon>Magnoliopsida</taxon>
        <taxon>eudicotyledons</taxon>
        <taxon>Gunneridae</taxon>
        <taxon>Pentapetalae</taxon>
        <taxon>rosids</taxon>
        <taxon>fabids</taxon>
        <taxon>Malpighiales</taxon>
        <taxon>Salicaceae</taxon>
        <taxon>Saliceae</taxon>
        <taxon>Salix</taxon>
    </lineage>
</organism>
<protein>
    <submittedName>
        <fullName evidence="1">Uncharacterized protein</fullName>
    </submittedName>
</protein>
<dbReference type="EMBL" id="JAPFFM010000003">
    <property type="protein sequence ID" value="KAJ6768672.1"/>
    <property type="molecule type" value="Genomic_DNA"/>
</dbReference>
<name>A0A9Q1AEY6_9ROSI</name>
<evidence type="ECO:0000313" key="2">
    <source>
        <dbReference type="Proteomes" id="UP001151752"/>
    </source>
</evidence>
<accession>A0A9Q1AEY6</accession>